<evidence type="ECO:0000313" key="2">
    <source>
        <dbReference type="EMBL" id="MDA1362533.1"/>
    </source>
</evidence>
<protein>
    <recommendedName>
        <fullName evidence="4">Integrase</fullName>
    </recommendedName>
</protein>
<proteinExistence type="predicted"/>
<keyword evidence="1" id="KW-0238">DNA-binding</keyword>
<dbReference type="AlphaFoldDB" id="A0A9X3SVI4"/>
<evidence type="ECO:0000313" key="3">
    <source>
        <dbReference type="Proteomes" id="UP001146067"/>
    </source>
</evidence>
<dbReference type="InterPro" id="IPR010998">
    <property type="entry name" value="Integrase_recombinase_N"/>
</dbReference>
<sequence>MTDAKKPTGRKQARKGDGSIYWDESKKCYFGSISLGIRPDGTRHRPKVSGSTQREVRAKLKELKEDFDDGIDLGEKYTVEQACRDFLENGVRGLIPATVNELRIHAEKWIIPHLGPAKLKELKADDVDA</sequence>
<dbReference type="RefSeq" id="WP_270112619.1">
    <property type="nucleotide sequence ID" value="NZ_JAPZVP010000024.1"/>
</dbReference>
<evidence type="ECO:0000256" key="1">
    <source>
        <dbReference type="ARBA" id="ARBA00023125"/>
    </source>
</evidence>
<reference evidence="2" key="1">
    <citation type="submission" date="2022-12" db="EMBL/GenBank/DDBJ databases">
        <title>Gycomyces niveus sp.nov.,a novel actinomycete isolated from soil in Shouguan.</title>
        <authorList>
            <person name="Yang X."/>
        </authorList>
    </citation>
    <scope>NUCLEOTIDE SEQUENCE</scope>
    <source>
        <strain evidence="2">NEAU-A15</strain>
    </source>
</reference>
<dbReference type="Gene3D" id="1.10.150.130">
    <property type="match status" value="1"/>
</dbReference>
<accession>A0A9X3SVI4</accession>
<name>A0A9X3SVI4_9ACTN</name>
<dbReference type="EMBL" id="JAPZVP010000024">
    <property type="protein sequence ID" value="MDA1362533.1"/>
    <property type="molecule type" value="Genomic_DNA"/>
</dbReference>
<dbReference type="Proteomes" id="UP001146067">
    <property type="component" value="Unassembled WGS sequence"/>
</dbReference>
<dbReference type="GO" id="GO:0003677">
    <property type="term" value="F:DNA binding"/>
    <property type="evidence" value="ECO:0007669"/>
    <property type="project" value="UniProtKB-KW"/>
</dbReference>
<organism evidence="2 3">
    <name type="scientific">Glycomyces luteolus</name>
    <dbReference type="NCBI Taxonomy" id="2670330"/>
    <lineage>
        <taxon>Bacteria</taxon>
        <taxon>Bacillati</taxon>
        <taxon>Actinomycetota</taxon>
        <taxon>Actinomycetes</taxon>
        <taxon>Glycomycetales</taxon>
        <taxon>Glycomycetaceae</taxon>
        <taxon>Glycomyces</taxon>
    </lineage>
</organism>
<gene>
    <name evidence="2" type="ORF">O1R50_23120</name>
</gene>
<comment type="caution">
    <text evidence="2">The sequence shown here is derived from an EMBL/GenBank/DDBJ whole genome shotgun (WGS) entry which is preliminary data.</text>
</comment>
<evidence type="ECO:0008006" key="4">
    <source>
        <dbReference type="Google" id="ProtNLM"/>
    </source>
</evidence>
<keyword evidence="3" id="KW-1185">Reference proteome</keyword>